<evidence type="ECO:0000256" key="3">
    <source>
        <dbReference type="ARBA" id="ARBA00024356"/>
    </source>
</evidence>
<dbReference type="InterPro" id="IPR007184">
    <property type="entry name" value="Mannoside_phosphorylase"/>
</dbReference>
<dbReference type="InterPro" id="IPR023296">
    <property type="entry name" value="Glyco_hydro_beta-prop_sf"/>
</dbReference>
<comment type="similarity">
    <text evidence="3">Belongs to the glycosyl hydrolase 130 family.</text>
</comment>
<dbReference type="PANTHER" id="PTHR34106">
    <property type="entry name" value="GLYCOSIDASE"/>
    <property type="match status" value="1"/>
</dbReference>
<dbReference type="AlphaFoldDB" id="A0A1F5YLP2"/>
<evidence type="ECO:0008006" key="6">
    <source>
        <dbReference type="Google" id="ProtNLM"/>
    </source>
</evidence>
<gene>
    <name evidence="4" type="ORF">A2153_05430</name>
</gene>
<evidence type="ECO:0000313" key="4">
    <source>
        <dbReference type="EMBL" id="OGG01014.1"/>
    </source>
</evidence>
<evidence type="ECO:0000313" key="5">
    <source>
        <dbReference type="Proteomes" id="UP000177396"/>
    </source>
</evidence>
<comment type="caution">
    <text evidence="4">The sequence shown here is derived from an EMBL/GenBank/DDBJ whole genome shotgun (WGS) entry which is preliminary data.</text>
</comment>
<evidence type="ECO:0000256" key="1">
    <source>
        <dbReference type="ARBA" id="ARBA00022676"/>
    </source>
</evidence>
<keyword evidence="2" id="KW-0808">Transferase</keyword>
<name>A0A1F5YLP2_9BACT</name>
<dbReference type="Pfam" id="PF04041">
    <property type="entry name" value="Glyco_hydro_130"/>
    <property type="match status" value="1"/>
</dbReference>
<dbReference type="CDD" id="cd18614">
    <property type="entry name" value="GH130"/>
    <property type="match status" value="1"/>
</dbReference>
<accession>A0A1F5YLP2</accession>
<dbReference type="Proteomes" id="UP000177396">
    <property type="component" value="Unassembled WGS sequence"/>
</dbReference>
<evidence type="ECO:0000256" key="2">
    <source>
        <dbReference type="ARBA" id="ARBA00022679"/>
    </source>
</evidence>
<organism evidence="4 5">
    <name type="scientific">Candidatus Gottesmanbacteria bacterium RBG_16_38_7b</name>
    <dbReference type="NCBI Taxonomy" id="1798372"/>
    <lineage>
        <taxon>Bacteria</taxon>
        <taxon>Candidatus Gottesmaniibacteriota</taxon>
    </lineage>
</organism>
<dbReference type="SUPFAM" id="SSF75005">
    <property type="entry name" value="Arabinanase/levansucrase/invertase"/>
    <property type="match status" value="1"/>
</dbReference>
<reference evidence="4 5" key="1">
    <citation type="journal article" date="2016" name="Nat. Commun.">
        <title>Thousands of microbial genomes shed light on interconnected biogeochemical processes in an aquifer system.</title>
        <authorList>
            <person name="Anantharaman K."/>
            <person name="Brown C.T."/>
            <person name="Hug L.A."/>
            <person name="Sharon I."/>
            <person name="Castelle C.J."/>
            <person name="Probst A.J."/>
            <person name="Thomas B.C."/>
            <person name="Singh A."/>
            <person name="Wilkins M.J."/>
            <person name="Karaoz U."/>
            <person name="Brodie E.L."/>
            <person name="Williams K.H."/>
            <person name="Hubbard S.S."/>
            <person name="Banfield J.F."/>
        </authorList>
    </citation>
    <scope>NUCLEOTIDE SEQUENCE [LARGE SCALE GENOMIC DNA]</scope>
</reference>
<keyword evidence="1" id="KW-0328">Glycosyltransferase</keyword>
<dbReference type="PANTHER" id="PTHR34106:SF5">
    <property type="entry name" value="GLYCOSIDASE"/>
    <property type="match status" value="1"/>
</dbReference>
<dbReference type="GO" id="GO:0016757">
    <property type="term" value="F:glycosyltransferase activity"/>
    <property type="evidence" value="ECO:0007669"/>
    <property type="project" value="UniProtKB-KW"/>
</dbReference>
<dbReference type="PIRSF" id="PIRSF016202">
    <property type="entry name" value="PH1107"/>
    <property type="match status" value="1"/>
</dbReference>
<dbReference type="Gene3D" id="2.115.10.20">
    <property type="entry name" value="Glycosyl hydrolase domain, family 43"/>
    <property type="match status" value="1"/>
</dbReference>
<protein>
    <recommendedName>
        <fullName evidence="6">Glycosidase</fullName>
    </recommendedName>
</protein>
<proteinExistence type="inferred from homology"/>
<sequence length="330" mass="37357">MLPQSQGATVFKTRDLIPVVRNPGNPIISPRRENKWESQFTFNPGAIYEGNRVHLLYRAMGSDNTSVLGYAVSPDGYKIGERESFPVYFPREAFEMKQQGSGNSGCEDPRVVKIDGRIYMCYTAFNSKDNPRVALTSISTDDFYAKKWNWEKPILISPPKIDDKDATLFPTKINGKYVFLHRFSPNVWIDYIDDLSFGQGKFLNGEILMTPRVFSWDSEKIGIGPPPILCESGWLLIYHGLSRYSKKYRLGAVLLARDNPSLVLSQLDYPILEPESFHESKGARPGTVFCNGAVVLGEMLYLYYGAGDEVIDVARLPLEKLLGELKKYRI</sequence>
<dbReference type="EMBL" id="MFJB01000001">
    <property type="protein sequence ID" value="OGG01014.1"/>
    <property type="molecule type" value="Genomic_DNA"/>
</dbReference>